<proteinExistence type="predicted"/>
<dbReference type="EMBL" id="VGIY01000216">
    <property type="protein sequence ID" value="MBM3317911.1"/>
    <property type="molecule type" value="Genomic_DNA"/>
</dbReference>
<organism evidence="1 2">
    <name type="scientific">Eiseniibacteriota bacterium</name>
    <dbReference type="NCBI Taxonomy" id="2212470"/>
    <lineage>
        <taxon>Bacteria</taxon>
        <taxon>Candidatus Eiseniibacteriota</taxon>
    </lineage>
</organism>
<evidence type="ECO:0000313" key="1">
    <source>
        <dbReference type="EMBL" id="MBM3317911.1"/>
    </source>
</evidence>
<gene>
    <name evidence="1" type="ORF">FJY75_08655</name>
</gene>
<comment type="caution">
    <text evidence="1">The sequence shown here is derived from an EMBL/GenBank/DDBJ whole genome shotgun (WGS) entry which is preliminary data.</text>
</comment>
<sequence>MHKLAVPGIVISEVYTEQVADRAVLGWVELLNVWHETVDLQGFRLVCGDAGGETRAVPLVGTISGCGTHVVGGPNSNPGNGMPFYDQVVDLSAGLFLDGVGLRFVALYEPGACPCEDCPISAVLHAPRPLGDGIPPGCRTGISILEAARPGASLERLTWPEDDWRHSVAPGPNQVHDELGCSPSRSSVIDLSPLKTVY</sequence>
<evidence type="ECO:0000313" key="2">
    <source>
        <dbReference type="Proteomes" id="UP000748308"/>
    </source>
</evidence>
<dbReference type="Proteomes" id="UP000748308">
    <property type="component" value="Unassembled WGS sequence"/>
</dbReference>
<dbReference type="AlphaFoldDB" id="A0A938BRJ8"/>
<evidence type="ECO:0008006" key="3">
    <source>
        <dbReference type="Google" id="ProtNLM"/>
    </source>
</evidence>
<accession>A0A938BRJ8</accession>
<name>A0A938BRJ8_UNCEI</name>
<reference evidence="1" key="1">
    <citation type="submission" date="2019-03" db="EMBL/GenBank/DDBJ databases">
        <title>Lake Tanganyika Metagenome-Assembled Genomes (MAGs).</title>
        <authorList>
            <person name="Tran P."/>
        </authorList>
    </citation>
    <scope>NUCLEOTIDE SEQUENCE</scope>
    <source>
        <strain evidence="1">M_DeepCast_400m_m2_100</strain>
    </source>
</reference>
<protein>
    <recommendedName>
        <fullName evidence="3">Lamin tail domain-containing protein</fullName>
    </recommendedName>
</protein>